<sequence>MHDLIFVVLGVFDAFAMLVLILKLYMLPVREYLGKILIFAAFIAVFSYVMRIVLKEPNYDLPLQYLLFILFLRVGLKIKTHLASFIAGAGICAYAVLQMGIYYFYDWTHLMNAYMLKENNGSVYLLQISTIVIALVISWALMKFNTGFSFIILPPHDFLTKENYFTIRNLLVLLGSLASLITNSVTVLFLYDANPLWLLLTSAITLGLSFYFSGWSDRDDIRRAVEAYRNKDKKA</sequence>
<dbReference type="RefSeq" id="WP_038694133.1">
    <property type="nucleotide sequence ID" value="NZ_CP009286.1"/>
</dbReference>
<keyword evidence="1" id="KW-0472">Membrane</keyword>
<feature type="transmembrane region" description="Helical" evidence="1">
    <location>
        <begin position="124"/>
        <end position="142"/>
    </location>
</feature>
<name>A0A089LRM7_9BACL</name>
<feature type="transmembrane region" description="Helical" evidence="1">
    <location>
        <begin position="196"/>
        <end position="213"/>
    </location>
</feature>
<evidence type="ECO:0000313" key="2">
    <source>
        <dbReference type="EMBL" id="AIQ62750.1"/>
    </source>
</evidence>
<feature type="transmembrane region" description="Helical" evidence="1">
    <location>
        <begin position="83"/>
        <end position="104"/>
    </location>
</feature>
<proteinExistence type="predicted"/>
<keyword evidence="1" id="KW-0812">Transmembrane</keyword>
<dbReference type="HOGENOM" id="CLU_1179298_0_0_9"/>
<dbReference type="Proteomes" id="UP000029507">
    <property type="component" value="Chromosome"/>
</dbReference>
<dbReference type="AlphaFoldDB" id="A0A089LRM7"/>
<evidence type="ECO:0000256" key="1">
    <source>
        <dbReference type="SAM" id="Phobius"/>
    </source>
</evidence>
<keyword evidence="3" id="KW-1185">Reference proteome</keyword>
<protein>
    <submittedName>
        <fullName evidence="2">Uncharacterized protein</fullName>
    </submittedName>
</protein>
<gene>
    <name evidence="2" type="ORF">PSTEL_06185</name>
</gene>
<dbReference type="EMBL" id="CP009286">
    <property type="protein sequence ID" value="AIQ62750.1"/>
    <property type="molecule type" value="Genomic_DNA"/>
</dbReference>
<keyword evidence="1" id="KW-1133">Transmembrane helix</keyword>
<dbReference type="OrthoDB" id="2475091at2"/>
<feature type="transmembrane region" description="Helical" evidence="1">
    <location>
        <begin position="59"/>
        <end position="76"/>
    </location>
</feature>
<reference evidence="2 3" key="1">
    <citation type="submission" date="2014-08" db="EMBL/GenBank/DDBJ databases">
        <title>Comparative genomics of the Paenibacillus odorifer group.</title>
        <authorList>
            <person name="den Bakker H.C."/>
            <person name="Tsai Y.-C."/>
            <person name="Martin N."/>
            <person name="Korlach J."/>
            <person name="Wiedmann M."/>
        </authorList>
    </citation>
    <scope>NUCLEOTIDE SEQUENCE [LARGE SCALE GENOMIC DNA]</scope>
    <source>
        <strain evidence="2 3">DSM 14472</strain>
    </source>
</reference>
<organism evidence="2 3">
    <name type="scientific">Paenibacillus stellifer</name>
    <dbReference type="NCBI Taxonomy" id="169760"/>
    <lineage>
        <taxon>Bacteria</taxon>
        <taxon>Bacillati</taxon>
        <taxon>Bacillota</taxon>
        <taxon>Bacilli</taxon>
        <taxon>Bacillales</taxon>
        <taxon>Paenibacillaceae</taxon>
        <taxon>Paenibacillus</taxon>
    </lineage>
</organism>
<dbReference type="STRING" id="169760.PSTEL_06185"/>
<accession>A0A089LRM7</accession>
<feature type="transmembrane region" description="Helical" evidence="1">
    <location>
        <begin position="32"/>
        <end position="53"/>
    </location>
</feature>
<feature type="transmembrane region" description="Helical" evidence="1">
    <location>
        <begin position="6"/>
        <end position="25"/>
    </location>
</feature>
<feature type="transmembrane region" description="Helical" evidence="1">
    <location>
        <begin position="170"/>
        <end position="190"/>
    </location>
</feature>
<evidence type="ECO:0000313" key="3">
    <source>
        <dbReference type="Proteomes" id="UP000029507"/>
    </source>
</evidence>
<dbReference type="KEGG" id="pste:PSTEL_06185"/>